<dbReference type="EMBL" id="LAVV01000842">
    <property type="protein sequence ID" value="KNZ64023.1"/>
    <property type="molecule type" value="Genomic_DNA"/>
</dbReference>
<accession>A0A0L6VTI8</accession>
<dbReference type="Proteomes" id="UP000037035">
    <property type="component" value="Unassembled WGS sequence"/>
</dbReference>
<name>A0A0L6VTI8_9BASI</name>
<evidence type="ECO:0000313" key="2">
    <source>
        <dbReference type="Proteomes" id="UP000037035"/>
    </source>
</evidence>
<proteinExistence type="predicted"/>
<organism evidence="1 2">
    <name type="scientific">Puccinia sorghi</name>
    <dbReference type="NCBI Taxonomy" id="27349"/>
    <lineage>
        <taxon>Eukaryota</taxon>
        <taxon>Fungi</taxon>
        <taxon>Dikarya</taxon>
        <taxon>Basidiomycota</taxon>
        <taxon>Pucciniomycotina</taxon>
        <taxon>Pucciniomycetes</taxon>
        <taxon>Pucciniales</taxon>
        <taxon>Pucciniaceae</taxon>
        <taxon>Puccinia</taxon>
    </lineage>
</organism>
<evidence type="ECO:0000313" key="1">
    <source>
        <dbReference type="EMBL" id="KNZ64023.1"/>
    </source>
</evidence>
<gene>
    <name evidence="1" type="ORF">VP01_10759g1</name>
</gene>
<dbReference type="AlphaFoldDB" id="A0A0L6VTI8"/>
<dbReference type="OrthoDB" id="5946233at2759"/>
<keyword evidence="2" id="KW-1185">Reference proteome</keyword>
<sequence length="156" mass="17074">MNGQTTTTHSRTSWTRIVCFQAVAVQIGATHTLRSKHCKKNLLNCLHQCAECTVTVPKNQHMQTCGKNGLVPVPPEAANTLKTAFYPDGAELMRVTPLWFSEAIGELVQGTEALIPVVDVQNVWDVFSSILSLIKEYDQSCLSNSSNDPSLTISAQ</sequence>
<comment type="caution">
    <text evidence="1">The sequence shown here is derived from an EMBL/GenBank/DDBJ whole genome shotgun (WGS) entry which is preliminary data.</text>
</comment>
<protein>
    <submittedName>
        <fullName evidence="1">Uncharacterized protein</fullName>
    </submittedName>
</protein>
<dbReference type="VEuPathDB" id="FungiDB:VP01_10759g1"/>
<reference evidence="1 2" key="1">
    <citation type="submission" date="2015-08" db="EMBL/GenBank/DDBJ databases">
        <title>Next Generation Sequencing and Analysis of the Genome of Puccinia sorghi L Schw, the Causal Agent of Maize Common Rust.</title>
        <authorList>
            <person name="Rochi L."/>
            <person name="Burguener G."/>
            <person name="Darino M."/>
            <person name="Turjanski A."/>
            <person name="Kreff E."/>
            <person name="Dieguez M.J."/>
            <person name="Sacco F."/>
        </authorList>
    </citation>
    <scope>NUCLEOTIDE SEQUENCE [LARGE SCALE GENOMIC DNA]</scope>
    <source>
        <strain evidence="1 2">RO10H11247</strain>
    </source>
</reference>